<reference evidence="1" key="1">
    <citation type="submission" date="2020-07" db="EMBL/GenBank/DDBJ databases">
        <title>Multicomponent nature underlies the extraordinary mechanical properties of spider dragline silk.</title>
        <authorList>
            <person name="Kono N."/>
            <person name="Nakamura H."/>
            <person name="Mori M."/>
            <person name="Yoshida Y."/>
            <person name="Ohtoshi R."/>
            <person name="Malay A.D."/>
            <person name="Moran D.A.P."/>
            <person name="Tomita M."/>
            <person name="Numata K."/>
            <person name="Arakawa K."/>
        </authorList>
    </citation>
    <scope>NUCLEOTIDE SEQUENCE</scope>
</reference>
<accession>A0A8X6FRI4</accession>
<name>A0A8X6FRI4_TRICU</name>
<organism evidence="1 2">
    <name type="scientific">Trichonephila clavata</name>
    <name type="common">Joro spider</name>
    <name type="synonym">Nephila clavata</name>
    <dbReference type="NCBI Taxonomy" id="2740835"/>
    <lineage>
        <taxon>Eukaryota</taxon>
        <taxon>Metazoa</taxon>
        <taxon>Ecdysozoa</taxon>
        <taxon>Arthropoda</taxon>
        <taxon>Chelicerata</taxon>
        <taxon>Arachnida</taxon>
        <taxon>Araneae</taxon>
        <taxon>Araneomorphae</taxon>
        <taxon>Entelegynae</taxon>
        <taxon>Araneoidea</taxon>
        <taxon>Nephilidae</taxon>
        <taxon>Trichonephila</taxon>
    </lineage>
</organism>
<proteinExistence type="predicted"/>
<evidence type="ECO:0000313" key="1">
    <source>
        <dbReference type="EMBL" id="GFQ85664.1"/>
    </source>
</evidence>
<dbReference type="EMBL" id="BMAO01013028">
    <property type="protein sequence ID" value="GFQ85664.1"/>
    <property type="molecule type" value="Genomic_DNA"/>
</dbReference>
<dbReference type="Proteomes" id="UP000887116">
    <property type="component" value="Unassembled WGS sequence"/>
</dbReference>
<gene>
    <name evidence="1" type="ORF">TNCT_494301</name>
</gene>
<evidence type="ECO:0000313" key="2">
    <source>
        <dbReference type="Proteomes" id="UP000887116"/>
    </source>
</evidence>
<protein>
    <submittedName>
        <fullName evidence="1">Uncharacterized protein</fullName>
    </submittedName>
</protein>
<keyword evidence="2" id="KW-1185">Reference proteome</keyword>
<dbReference type="AlphaFoldDB" id="A0A8X6FRI4"/>
<sequence>MYKFHPTGYIHIKQAVTSSESTVCPPLASSTGWIGCRGGRTQWNLSARSSPRTCGGRGVSSAGRVPEVSAAGFETLIPPGLFSVCGRK</sequence>
<comment type="caution">
    <text evidence="1">The sequence shown here is derived from an EMBL/GenBank/DDBJ whole genome shotgun (WGS) entry which is preliminary data.</text>
</comment>